<evidence type="ECO:0000313" key="2">
    <source>
        <dbReference type="Proteomes" id="UP000241426"/>
    </source>
</evidence>
<sequence>MTIDITNISTEPDPSMTCSTCQACCCRLEVMIITDTGVPEEYIDIDEWGGEVMLRLDDGWCAAVDRDTLLCTIYENRPWICREFEMGSYECSIERATMPPRLPSTTK</sequence>
<organism evidence="1 2">
    <name type="scientific">Photobacterium kishitanii</name>
    <dbReference type="NCBI Taxonomy" id="318456"/>
    <lineage>
        <taxon>Bacteria</taxon>
        <taxon>Pseudomonadati</taxon>
        <taxon>Pseudomonadota</taxon>
        <taxon>Gammaproteobacteria</taxon>
        <taxon>Vibrionales</taxon>
        <taxon>Vibrionaceae</taxon>
        <taxon>Photobacterium</taxon>
    </lineage>
</organism>
<dbReference type="eggNOG" id="COG0727">
    <property type="taxonomic scope" value="Bacteria"/>
</dbReference>
<accession>A0A2T3KKC1</accession>
<dbReference type="RefSeq" id="WP_081278712.1">
    <property type="nucleotide sequence ID" value="NZ_JAUZMX010000002.1"/>
</dbReference>
<reference evidence="1 2" key="1">
    <citation type="submission" date="2018-01" db="EMBL/GenBank/DDBJ databases">
        <title>Whole genome sequencing of Histamine producing bacteria.</title>
        <authorList>
            <person name="Butler K."/>
        </authorList>
    </citation>
    <scope>NUCLEOTIDE SEQUENCE [LARGE SCALE GENOMIC DNA]</scope>
    <source>
        <strain evidence="1 2">FS-7.2</strain>
    </source>
</reference>
<protein>
    <submittedName>
        <fullName evidence="1">YkgJ family cysteine cluster protein</fullName>
    </submittedName>
</protein>
<evidence type="ECO:0000313" key="1">
    <source>
        <dbReference type="EMBL" id="PSV00003.1"/>
    </source>
</evidence>
<proteinExistence type="predicted"/>
<dbReference type="Pfam" id="PF03692">
    <property type="entry name" value="CxxCxxCC"/>
    <property type="match status" value="1"/>
</dbReference>
<name>A0A0B7JI63_9GAMM</name>
<dbReference type="EMBL" id="PYNF01000004">
    <property type="protein sequence ID" value="PSV00003.1"/>
    <property type="molecule type" value="Genomic_DNA"/>
</dbReference>
<gene>
    <name evidence="1" type="ORF">C9J27_07095</name>
</gene>
<comment type="caution">
    <text evidence="1">The sequence shown here is derived from an EMBL/GenBank/DDBJ whole genome shotgun (WGS) entry which is preliminary data.</text>
</comment>
<dbReference type="GeneID" id="29945210"/>
<accession>A0A0B7JI63</accession>
<dbReference type="InterPro" id="IPR005358">
    <property type="entry name" value="Puta_zinc/iron-chelating_dom"/>
</dbReference>
<dbReference type="Proteomes" id="UP000241426">
    <property type="component" value="Unassembled WGS sequence"/>
</dbReference>
<dbReference type="AlphaFoldDB" id="A0A0B7JI63"/>